<keyword evidence="2" id="KW-1185">Reference proteome</keyword>
<gene>
    <name evidence="3" type="primary">LOC106476248</name>
</gene>
<sequence length="181" mass="20865">MATHEQTLERDLGRLNIVNYTPQQYSATRGKKIAPVVPPKPKKKPVIPEPTYNNFQQNIYPLETEEYTQVKYPDMQEKTYQLIQEPKFPETHEKNSASSQEMKYPCFLERSYPTIVPCTQDKSYTAVQDIKYPGVTQDLTVQDVGIQENCEKPQISFINTVSSIQQNPTPPSGKIIWNFSF</sequence>
<dbReference type="RefSeq" id="XP_013792366.2">
    <property type="nucleotide sequence ID" value="XM_013936912.2"/>
</dbReference>
<accession>A0ABM1C113</accession>
<reference evidence="3" key="1">
    <citation type="submission" date="2025-08" db="UniProtKB">
        <authorList>
            <consortium name="RefSeq"/>
        </authorList>
    </citation>
    <scope>IDENTIFICATION</scope>
    <source>
        <tissue evidence="3">Muscle</tissue>
    </source>
</reference>
<feature type="region of interest" description="Disordered" evidence="1">
    <location>
        <begin position="28"/>
        <end position="50"/>
    </location>
</feature>
<protein>
    <submittedName>
        <fullName evidence="3">Uncharacterized protein LOC106476248</fullName>
    </submittedName>
</protein>
<organism evidence="2 3">
    <name type="scientific">Limulus polyphemus</name>
    <name type="common">Atlantic horseshoe crab</name>
    <dbReference type="NCBI Taxonomy" id="6850"/>
    <lineage>
        <taxon>Eukaryota</taxon>
        <taxon>Metazoa</taxon>
        <taxon>Ecdysozoa</taxon>
        <taxon>Arthropoda</taxon>
        <taxon>Chelicerata</taxon>
        <taxon>Merostomata</taxon>
        <taxon>Xiphosura</taxon>
        <taxon>Limulidae</taxon>
        <taxon>Limulus</taxon>
    </lineage>
</organism>
<evidence type="ECO:0000313" key="3">
    <source>
        <dbReference type="RefSeq" id="XP_013792366.2"/>
    </source>
</evidence>
<proteinExistence type="predicted"/>
<evidence type="ECO:0000313" key="2">
    <source>
        <dbReference type="Proteomes" id="UP000694941"/>
    </source>
</evidence>
<dbReference type="GeneID" id="106476248"/>
<name>A0ABM1C113_LIMPO</name>
<dbReference type="Proteomes" id="UP000694941">
    <property type="component" value="Unplaced"/>
</dbReference>
<evidence type="ECO:0000256" key="1">
    <source>
        <dbReference type="SAM" id="MobiDB-lite"/>
    </source>
</evidence>